<dbReference type="RefSeq" id="WP_151485803.1">
    <property type="nucleotide sequence ID" value="NZ_BAAAIN010000002.1"/>
</dbReference>
<dbReference type="PANTHER" id="PTHR13847:SF289">
    <property type="entry name" value="GLYCINE OXIDASE"/>
    <property type="match status" value="1"/>
</dbReference>
<dbReference type="EMBL" id="WAAQ01000001">
    <property type="protein sequence ID" value="KAB1886288.1"/>
    <property type="molecule type" value="Genomic_DNA"/>
</dbReference>
<dbReference type="InterPro" id="IPR006076">
    <property type="entry name" value="FAD-dep_OxRdtase"/>
</dbReference>
<evidence type="ECO:0000313" key="3">
    <source>
        <dbReference type="EMBL" id="KAB1886288.1"/>
    </source>
</evidence>
<dbReference type="AlphaFoldDB" id="A0AAD3X360"/>
<name>A0AAD3X360_MICMQ</name>
<proteinExistence type="predicted"/>
<dbReference type="InterPro" id="IPR036188">
    <property type="entry name" value="FAD/NAD-bd_sf"/>
</dbReference>
<dbReference type="Gene3D" id="3.30.9.10">
    <property type="entry name" value="D-Amino Acid Oxidase, subunit A, domain 2"/>
    <property type="match status" value="1"/>
</dbReference>
<protein>
    <submittedName>
        <fullName evidence="3">FAD-binding oxidoreductase</fullName>
    </submittedName>
</protein>
<dbReference type="Pfam" id="PF01266">
    <property type="entry name" value="DAO"/>
    <property type="match status" value="1"/>
</dbReference>
<dbReference type="SUPFAM" id="SSF51905">
    <property type="entry name" value="FAD/NAD(P)-binding domain"/>
    <property type="match status" value="1"/>
</dbReference>
<dbReference type="GO" id="GO:0016491">
    <property type="term" value="F:oxidoreductase activity"/>
    <property type="evidence" value="ECO:0007669"/>
    <property type="project" value="UniProtKB-KW"/>
</dbReference>
<gene>
    <name evidence="3" type="ORF">F6W70_02175</name>
</gene>
<dbReference type="Gene3D" id="3.50.50.60">
    <property type="entry name" value="FAD/NAD(P)-binding domain"/>
    <property type="match status" value="1"/>
</dbReference>
<evidence type="ECO:0000259" key="2">
    <source>
        <dbReference type="Pfam" id="PF01266"/>
    </source>
</evidence>
<evidence type="ECO:0000256" key="1">
    <source>
        <dbReference type="ARBA" id="ARBA00023002"/>
    </source>
</evidence>
<comment type="caution">
    <text evidence="3">The sequence shown here is derived from an EMBL/GenBank/DDBJ whole genome shotgun (WGS) entry which is preliminary data.</text>
</comment>
<dbReference type="GO" id="GO:0005737">
    <property type="term" value="C:cytoplasm"/>
    <property type="evidence" value="ECO:0007669"/>
    <property type="project" value="TreeGrafter"/>
</dbReference>
<sequence>MSDLRAPANAPIVVIGAGVIGASIAHHLARAGREVVVLDSGTPGTGVTAASFAWVGIAKSPADAYAGSLRERARPEFDRVLTEITAPIGLRPFGALTWEESEERTRSFVSDHQAAGHRMKLITAHEARMREPSLRDVPDVVAYAPDDVGVDPVAFTRALLQSAQEHGAEVRTGTTVLRIVHDDGRVRGVATDRGVLAAKSVVLAAGTASTGLAASVGVDIDVAGSPCCLLRFSTPRPLVRGILSAPEFEVRQLDDATLLAAEDVPAGFSGDPRELAVATLAAIRRSFVDADDVRLEHAVIADRPMPANGQPLVGPVPTMPGLHLAIAHPGVILSAEIGRQVAAAHTTP</sequence>
<evidence type="ECO:0000313" key="4">
    <source>
        <dbReference type="Proteomes" id="UP000436027"/>
    </source>
</evidence>
<feature type="domain" description="FAD dependent oxidoreductase" evidence="2">
    <location>
        <begin position="12"/>
        <end position="343"/>
    </location>
</feature>
<organism evidence="3 4">
    <name type="scientific">Microbacterium maritypicum</name>
    <name type="common">Microbacterium liquefaciens</name>
    <dbReference type="NCBI Taxonomy" id="33918"/>
    <lineage>
        <taxon>Bacteria</taxon>
        <taxon>Bacillati</taxon>
        <taxon>Actinomycetota</taxon>
        <taxon>Actinomycetes</taxon>
        <taxon>Micrococcales</taxon>
        <taxon>Microbacteriaceae</taxon>
        <taxon>Microbacterium</taxon>
    </lineage>
</organism>
<dbReference type="PANTHER" id="PTHR13847">
    <property type="entry name" value="SARCOSINE DEHYDROGENASE-RELATED"/>
    <property type="match status" value="1"/>
</dbReference>
<accession>A0AAD3X360</accession>
<keyword evidence="1" id="KW-0560">Oxidoreductase</keyword>
<reference evidence="3 4" key="1">
    <citation type="submission" date="2019-09" db="EMBL/GenBank/DDBJ databases">
        <title>Whole genome sequencing of Microbacterium maritypicum.</title>
        <authorList>
            <person name="Lenchi N."/>
        </authorList>
    </citation>
    <scope>NUCLEOTIDE SEQUENCE [LARGE SCALE GENOMIC DNA]</scope>
    <source>
        <strain evidence="3 4">DSM 12512</strain>
    </source>
</reference>
<dbReference type="Proteomes" id="UP000436027">
    <property type="component" value="Unassembled WGS sequence"/>
</dbReference>